<name>A0A061RJW3_9CHLO</name>
<evidence type="ECO:0000313" key="2">
    <source>
        <dbReference type="EMBL" id="JAC72278.1"/>
    </source>
</evidence>
<accession>A0A061RJW3</accession>
<evidence type="ECO:0000313" key="1">
    <source>
        <dbReference type="EMBL" id="JAC62364.1"/>
    </source>
</evidence>
<dbReference type="AlphaFoldDB" id="A0A061RJW3"/>
<sequence length="232" mass="26762">MHAWFLPWSERRSKLTCKDADGSVVEIVHREIDTKTSIHESEIFYRISSVKDVEIPERPANGRNFAAANAVVQIVEALAAGGRKSIFSSFTAVYFDLYLSFELGDAPRTWRMHRAFRRLLRCQERQLPVHPTDIDVSMSRQNILKQLFVAVCGISPPDAVYIPDGTYYPPFLCREHWILRNDIVLELIEHPGHAPKIRSSNSDGIAMMSWALICRHKLRRPETWGEEYRPLE</sequence>
<protein>
    <submittedName>
        <fullName evidence="2">Uncharacterized protein</fullName>
    </submittedName>
</protein>
<reference evidence="2" key="1">
    <citation type="submission" date="2014-05" db="EMBL/GenBank/DDBJ databases">
        <title>The transcriptome of the halophilic microalga Tetraselmis sp. GSL018 isolated from the Great Salt Lake, Utah.</title>
        <authorList>
            <person name="Jinkerson R.E."/>
            <person name="D'Adamo S."/>
            <person name="Posewitz M.C."/>
        </authorList>
    </citation>
    <scope>NUCLEOTIDE SEQUENCE</scope>
    <source>
        <strain evidence="2">GSL018</strain>
    </source>
</reference>
<dbReference type="EMBL" id="GBEZ01013734">
    <property type="protein sequence ID" value="JAC72278.1"/>
    <property type="molecule type" value="Transcribed_RNA"/>
</dbReference>
<gene>
    <name evidence="2" type="ORF">TSPGSL018_107</name>
    <name evidence="1" type="ORF">TSPGSL018_23556</name>
</gene>
<organism evidence="2">
    <name type="scientific">Tetraselmis sp. GSL018</name>
    <dbReference type="NCBI Taxonomy" id="582737"/>
    <lineage>
        <taxon>Eukaryota</taxon>
        <taxon>Viridiplantae</taxon>
        <taxon>Chlorophyta</taxon>
        <taxon>core chlorophytes</taxon>
        <taxon>Chlorodendrophyceae</taxon>
        <taxon>Chlorodendrales</taxon>
        <taxon>Chlorodendraceae</taxon>
        <taxon>Tetraselmis</taxon>
    </lineage>
</organism>
<dbReference type="EMBL" id="GBEZ01024645">
    <property type="protein sequence ID" value="JAC62364.1"/>
    <property type="molecule type" value="Transcribed_RNA"/>
</dbReference>
<proteinExistence type="predicted"/>